<keyword evidence="2" id="KW-1185">Reference proteome</keyword>
<proteinExistence type="predicted"/>
<sequence>MTSSSNTFSLPCYRQLQKEMGELDAMVEMTELAARYFVAAAADDRSVKDFVAAASKTHGVCVNVSELASFQTHLYRHHIVVVYESADRFLTNLRREHLDLLSREYSGDAKGIDKLSLALKNMKRSTHEMQRFVGKDLISRFHYYRAVRNWVLHEDQCVVEKVEAEFENLTPWSPENEKEYEKLTAPNSPEKLCFDDFVLFSRIAKTIGERLSQASIPQGDEWCSVLDGHSSIFKKLGGNTTRIRKKISVNLKTVFGFDTTTADQIAFEIEQKHDSLM</sequence>
<evidence type="ECO:0000313" key="2">
    <source>
        <dbReference type="Proteomes" id="UP001500840"/>
    </source>
</evidence>
<dbReference type="Proteomes" id="UP001500840">
    <property type="component" value="Unassembled WGS sequence"/>
</dbReference>
<reference evidence="2" key="1">
    <citation type="journal article" date="2019" name="Int. J. Syst. Evol. Microbiol.">
        <title>The Global Catalogue of Microorganisms (GCM) 10K type strain sequencing project: providing services to taxonomists for standard genome sequencing and annotation.</title>
        <authorList>
            <consortium name="The Broad Institute Genomics Platform"/>
            <consortium name="The Broad Institute Genome Sequencing Center for Infectious Disease"/>
            <person name="Wu L."/>
            <person name="Ma J."/>
        </authorList>
    </citation>
    <scope>NUCLEOTIDE SEQUENCE [LARGE SCALE GENOMIC DNA]</scope>
    <source>
        <strain evidence="2">JCM 17759</strain>
    </source>
</reference>
<evidence type="ECO:0008006" key="3">
    <source>
        <dbReference type="Google" id="ProtNLM"/>
    </source>
</evidence>
<protein>
    <recommendedName>
        <fullName evidence="3">RiboL-PSP-HEPN domain-containing protein</fullName>
    </recommendedName>
</protein>
<gene>
    <name evidence="1" type="ORF">GCM10023156_07240</name>
</gene>
<name>A0ABP8MC42_9BACT</name>
<organism evidence="1 2">
    <name type="scientific">Novipirellula rosea</name>
    <dbReference type="NCBI Taxonomy" id="1031540"/>
    <lineage>
        <taxon>Bacteria</taxon>
        <taxon>Pseudomonadati</taxon>
        <taxon>Planctomycetota</taxon>
        <taxon>Planctomycetia</taxon>
        <taxon>Pirellulales</taxon>
        <taxon>Pirellulaceae</taxon>
        <taxon>Novipirellula</taxon>
    </lineage>
</organism>
<accession>A0ABP8MC42</accession>
<dbReference type="EMBL" id="BAABGA010000010">
    <property type="protein sequence ID" value="GAA4446377.1"/>
    <property type="molecule type" value="Genomic_DNA"/>
</dbReference>
<comment type="caution">
    <text evidence="1">The sequence shown here is derived from an EMBL/GenBank/DDBJ whole genome shotgun (WGS) entry which is preliminary data.</text>
</comment>
<evidence type="ECO:0000313" key="1">
    <source>
        <dbReference type="EMBL" id="GAA4446377.1"/>
    </source>
</evidence>
<dbReference type="RefSeq" id="WP_345319475.1">
    <property type="nucleotide sequence ID" value="NZ_BAABGA010000010.1"/>
</dbReference>